<feature type="repeat" description="TPR" evidence="3">
    <location>
        <begin position="206"/>
        <end position="239"/>
    </location>
</feature>
<keyword evidence="7" id="KW-1185">Reference proteome</keyword>
<keyword evidence="5" id="KW-0732">Signal</keyword>
<name>A0A1G4TQS7_9CAUL</name>
<dbReference type="STRING" id="260084.SAMN02927928_0097"/>
<feature type="signal peptide" evidence="5">
    <location>
        <begin position="1"/>
        <end position="22"/>
    </location>
</feature>
<reference evidence="7" key="1">
    <citation type="submission" date="2016-10" db="EMBL/GenBank/DDBJ databases">
        <authorList>
            <person name="Varghese N."/>
            <person name="Submissions S."/>
        </authorList>
    </citation>
    <scope>NUCLEOTIDE SEQUENCE [LARGE SCALE GENOMIC DNA]</scope>
    <source>
        <strain evidence="7">CGMCC 1.3431</strain>
    </source>
</reference>
<organism evidence="6 7">
    <name type="scientific">Asticcacaulis taihuensis</name>
    <dbReference type="NCBI Taxonomy" id="260084"/>
    <lineage>
        <taxon>Bacteria</taxon>
        <taxon>Pseudomonadati</taxon>
        <taxon>Pseudomonadota</taxon>
        <taxon>Alphaproteobacteria</taxon>
        <taxon>Caulobacterales</taxon>
        <taxon>Caulobacteraceae</taxon>
        <taxon>Asticcacaulis</taxon>
    </lineage>
</organism>
<feature type="chain" id="PRO_5011654385" evidence="5">
    <location>
        <begin position="23"/>
        <end position="259"/>
    </location>
</feature>
<dbReference type="Pfam" id="PF07719">
    <property type="entry name" value="TPR_2"/>
    <property type="match status" value="1"/>
</dbReference>
<dbReference type="Proteomes" id="UP000199150">
    <property type="component" value="Unassembled WGS sequence"/>
</dbReference>
<dbReference type="EMBL" id="FMTS01000011">
    <property type="protein sequence ID" value="SCW83742.1"/>
    <property type="molecule type" value="Genomic_DNA"/>
</dbReference>
<dbReference type="RefSeq" id="WP_170828390.1">
    <property type="nucleotide sequence ID" value="NZ_CBCRYE010000009.1"/>
</dbReference>
<keyword evidence="2 3" id="KW-0802">TPR repeat</keyword>
<evidence type="ECO:0000256" key="4">
    <source>
        <dbReference type="SAM" id="MobiDB-lite"/>
    </source>
</evidence>
<evidence type="ECO:0000256" key="5">
    <source>
        <dbReference type="SAM" id="SignalP"/>
    </source>
</evidence>
<protein>
    <submittedName>
        <fullName evidence="6">Tetratricopeptide repeat-containing protein</fullName>
    </submittedName>
</protein>
<evidence type="ECO:0000313" key="6">
    <source>
        <dbReference type="EMBL" id="SCW83742.1"/>
    </source>
</evidence>
<evidence type="ECO:0000256" key="2">
    <source>
        <dbReference type="ARBA" id="ARBA00022803"/>
    </source>
</evidence>
<keyword evidence="1" id="KW-0677">Repeat</keyword>
<evidence type="ECO:0000256" key="1">
    <source>
        <dbReference type="ARBA" id="ARBA00022737"/>
    </source>
</evidence>
<dbReference type="Gene3D" id="1.25.40.10">
    <property type="entry name" value="Tetratricopeptide repeat domain"/>
    <property type="match status" value="1"/>
</dbReference>
<dbReference type="SMART" id="SM00028">
    <property type="entry name" value="TPR"/>
    <property type="match status" value="2"/>
</dbReference>
<dbReference type="AlphaFoldDB" id="A0A1G4TQS7"/>
<dbReference type="InterPro" id="IPR019734">
    <property type="entry name" value="TPR_rpt"/>
</dbReference>
<dbReference type="SUPFAM" id="SSF48452">
    <property type="entry name" value="TPR-like"/>
    <property type="match status" value="1"/>
</dbReference>
<evidence type="ECO:0000313" key="7">
    <source>
        <dbReference type="Proteomes" id="UP000199150"/>
    </source>
</evidence>
<accession>A0A1G4TQS7</accession>
<evidence type="ECO:0000256" key="3">
    <source>
        <dbReference type="PROSITE-ProRule" id="PRU00339"/>
    </source>
</evidence>
<sequence length="259" mass="28785">MMTIRVAGLLAAVFFMASPVLADEAAPRLPNVQIVECRTHDAAQEKADMALAMSALDLMQAHDIDKLNVLLPDLKTALGHAPDIVSHPEHCGDSIIVYSDELSDFLTLSAMIQGHEKEFGATKVEQREALPYPLLGFVVGWIYFENKDFQSAHDAYAKGLLNDPNFDYLIMEDTLTLAALHRSPEALGQLDAYLARNPDLPDEMMANALRKRGYVLVELERWDEAEAAYKDSLKLEPDNETAQSELEYIAQTRPSKPAN</sequence>
<feature type="region of interest" description="Disordered" evidence="4">
    <location>
        <begin position="233"/>
        <end position="259"/>
    </location>
</feature>
<gene>
    <name evidence="6" type="ORF">SAMN02927928_0097</name>
</gene>
<dbReference type="PROSITE" id="PS50005">
    <property type="entry name" value="TPR"/>
    <property type="match status" value="1"/>
</dbReference>
<dbReference type="InterPro" id="IPR011990">
    <property type="entry name" value="TPR-like_helical_dom_sf"/>
</dbReference>
<dbReference type="InterPro" id="IPR013105">
    <property type="entry name" value="TPR_2"/>
</dbReference>
<proteinExistence type="predicted"/>